<keyword evidence="2" id="KW-1185">Reference proteome</keyword>
<dbReference type="Proteomes" id="UP000299102">
    <property type="component" value="Unassembled WGS sequence"/>
</dbReference>
<sequence length="177" mass="19376">MSSFRHPQLDTSIPTDFHGVYKIPSHLKPAVAHNLYCVVSPPYRVVSRVKLAGPGRSNAAIAVTIHDSFRALQSHVYLFACERHHLQELSISVEFGSDNFLFIALVPHGSELEVSKDFAISEEIYPPVQIWLSTQILKAYFKRKSLGRLGVRAGSGVVIIGGVTRARTDSGVTPGAP</sequence>
<evidence type="ECO:0000313" key="2">
    <source>
        <dbReference type="Proteomes" id="UP000299102"/>
    </source>
</evidence>
<dbReference type="AlphaFoldDB" id="A0A4C1X6L1"/>
<protein>
    <submittedName>
        <fullName evidence="1">Uncharacterized protein</fullName>
    </submittedName>
</protein>
<name>A0A4C1X6L1_EUMVA</name>
<evidence type="ECO:0000313" key="1">
    <source>
        <dbReference type="EMBL" id="GBP57897.1"/>
    </source>
</evidence>
<organism evidence="1 2">
    <name type="scientific">Eumeta variegata</name>
    <name type="common">Bagworm moth</name>
    <name type="synonym">Eumeta japonica</name>
    <dbReference type="NCBI Taxonomy" id="151549"/>
    <lineage>
        <taxon>Eukaryota</taxon>
        <taxon>Metazoa</taxon>
        <taxon>Ecdysozoa</taxon>
        <taxon>Arthropoda</taxon>
        <taxon>Hexapoda</taxon>
        <taxon>Insecta</taxon>
        <taxon>Pterygota</taxon>
        <taxon>Neoptera</taxon>
        <taxon>Endopterygota</taxon>
        <taxon>Lepidoptera</taxon>
        <taxon>Glossata</taxon>
        <taxon>Ditrysia</taxon>
        <taxon>Tineoidea</taxon>
        <taxon>Psychidae</taxon>
        <taxon>Oiketicinae</taxon>
        <taxon>Eumeta</taxon>
    </lineage>
</organism>
<dbReference type="EMBL" id="BGZK01000722">
    <property type="protein sequence ID" value="GBP57897.1"/>
    <property type="molecule type" value="Genomic_DNA"/>
</dbReference>
<gene>
    <name evidence="1" type="ORF">EVAR_37451_1</name>
</gene>
<comment type="caution">
    <text evidence="1">The sequence shown here is derived from an EMBL/GenBank/DDBJ whole genome shotgun (WGS) entry which is preliminary data.</text>
</comment>
<accession>A0A4C1X6L1</accession>
<proteinExistence type="predicted"/>
<reference evidence="1 2" key="1">
    <citation type="journal article" date="2019" name="Commun. Biol.">
        <title>The bagworm genome reveals a unique fibroin gene that provides high tensile strength.</title>
        <authorList>
            <person name="Kono N."/>
            <person name="Nakamura H."/>
            <person name="Ohtoshi R."/>
            <person name="Tomita M."/>
            <person name="Numata K."/>
            <person name="Arakawa K."/>
        </authorList>
    </citation>
    <scope>NUCLEOTIDE SEQUENCE [LARGE SCALE GENOMIC DNA]</scope>
</reference>